<comment type="caution">
    <text evidence="2">The sequence shown here is derived from an EMBL/GenBank/DDBJ whole genome shotgun (WGS) entry which is preliminary data.</text>
</comment>
<keyword evidence="1" id="KW-0472">Membrane</keyword>
<sequence length="409" mass="45868">MVFAGLPTDELLQKLTDQGLLITDTEAQRFRDNEVDGDTVDCGLTESMVAHLFQGSFKKQLTFMQLVSKLKEPVITLTLENVTPEEWDQSTSSRPIPSSACGELPAGFDIPVFPRDVQALLDNKQPCYKTPKYRNVIVRVLYEAVAQYTMYPTNADYVQAVKSLISKYPFLKDLEGNGYLCDELDRIYPGCGGNVCQRFKEGFNLIVPKVLGLANNKSPLFQVYLEAKDEALAEQLPEIDLRAALIFLPYIFRENIDRFITLGECEPGTPYPTIQLTDQDWKMAFTRRTPNIVKVDGGELGELLDQHHEQDGNRQDDVAQPPGCTAFLRVTVPAVAEDLSGKFWKLNLMVIQARAHSSGCLKGLLTLVLELSPYSLCGVVGRDYGVIWCQLIITFFFILCLLSSLLKFL</sequence>
<proteinExistence type="predicted"/>
<protein>
    <submittedName>
        <fullName evidence="2">Uncharacterized protein</fullName>
    </submittedName>
</protein>
<keyword evidence="1" id="KW-1133">Transmembrane helix</keyword>
<reference evidence="2" key="1">
    <citation type="journal article" date="2023" name="Front. Mar. Sci.">
        <title>A new Merluccius polli reference genome to investigate the effects of global change in West African waters.</title>
        <authorList>
            <person name="Mateo J.L."/>
            <person name="Blanco-Fernandez C."/>
            <person name="Garcia-Vazquez E."/>
            <person name="Machado-Schiaffino G."/>
        </authorList>
    </citation>
    <scope>NUCLEOTIDE SEQUENCE</scope>
    <source>
        <strain evidence="2">C29</strain>
        <tissue evidence="2">Fin</tissue>
    </source>
</reference>
<dbReference type="AlphaFoldDB" id="A0AA47M0J7"/>
<keyword evidence="3" id="KW-1185">Reference proteome</keyword>
<keyword evidence="1" id="KW-0812">Transmembrane</keyword>
<name>A0AA47M0J7_MERPO</name>
<feature type="transmembrane region" description="Helical" evidence="1">
    <location>
        <begin position="385"/>
        <end position="406"/>
    </location>
</feature>
<evidence type="ECO:0000313" key="3">
    <source>
        <dbReference type="Proteomes" id="UP001174136"/>
    </source>
</evidence>
<organism evidence="2 3">
    <name type="scientific">Merluccius polli</name>
    <name type="common">Benguela hake</name>
    <name type="synonym">Merluccius cadenati</name>
    <dbReference type="NCBI Taxonomy" id="89951"/>
    <lineage>
        <taxon>Eukaryota</taxon>
        <taxon>Metazoa</taxon>
        <taxon>Chordata</taxon>
        <taxon>Craniata</taxon>
        <taxon>Vertebrata</taxon>
        <taxon>Euteleostomi</taxon>
        <taxon>Actinopterygii</taxon>
        <taxon>Neopterygii</taxon>
        <taxon>Teleostei</taxon>
        <taxon>Neoteleostei</taxon>
        <taxon>Acanthomorphata</taxon>
        <taxon>Zeiogadaria</taxon>
        <taxon>Gadariae</taxon>
        <taxon>Gadiformes</taxon>
        <taxon>Gadoidei</taxon>
        <taxon>Merlucciidae</taxon>
        <taxon>Merluccius</taxon>
    </lineage>
</organism>
<dbReference type="EMBL" id="JAOPHQ010006544">
    <property type="protein sequence ID" value="KAK0131457.1"/>
    <property type="molecule type" value="Genomic_DNA"/>
</dbReference>
<gene>
    <name evidence="2" type="ORF">N1851_033860</name>
</gene>
<accession>A0AA47M0J7</accession>
<evidence type="ECO:0000256" key="1">
    <source>
        <dbReference type="SAM" id="Phobius"/>
    </source>
</evidence>
<evidence type="ECO:0000313" key="2">
    <source>
        <dbReference type="EMBL" id="KAK0131457.1"/>
    </source>
</evidence>
<dbReference type="Proteomes" id="UP001174136">
    <property type="component" value="Unassembled WGS sequence"/>
</dbReference>